<name>A0ABT9H497_9SPHN</name>
<dbReference type="InterPro" id="IPR001853">
    <property type="entry name" value="DSBA-like_thioredoxin_dom"/>
</dbReference>
<evidence type="ECO:0000313" key="6">
    <source>
        <dbReference type="EMBL" id="MDP4538136.1"/>
    </source>
</evidence>
<dbReference type="Pfam" id="PF18312">
    <property type="entry name" value="ScsC_N"/>
    <property type="match status" value="1"/>
</dbReference>
<organism evidence="6 7">
    <name type="scientific">Qipengyuania benthica</name>
    <dbReference type="NCBI Taxonomy" id="3067651"/>
    <lineage>
        <taxon>Bacteria</taxon>
        <taxon>Pseudomonadati</taxon>
        <taxon>Pseudomonadota</taxon>
        <taxon>Alphaproteobacteria</taxon>
        <taxon>Sphingomonadales</taxon>
        <taxon>Erythrobacteraceae</taxon>
        <taxon>Qipengyuania</taxon>
    </lineage>
</organism>
<dbReference type="InterPro" id="IPR036249">
    <property type="entry name" value="Thioredoxin-like_sf"/>
</dbReference>
<dbReference type="SUPFAM" id="SSF52833">
    <property type="entry name" value="Thioredoxin-like"/>
    <property type="match status" value="1"/>
</dbReference>
<evidence type="ECO:0000256" key="1">
    <source>
        <dbReference type="ARBA" id="ARBA00022729"/>
    </source>
</evidence>
<dbReference type="InterPro" id="IPR041205">
    <property type="entry name" value="ScsC_N"/>
</dbReference>
<dbReference type="RefSeq" id="WP_305928285.1">
    <property type="nucleotide sequence ID" value="NZ_JAVAIL010000001.1"/>
</dbReference>
<keyword evidence="2" id="KW-0560">Oxidoreductase</keyword>
<dbReference type="Pfam" id="PF01323">
    <property type="entry name" value="DSBA"/>
    <property type="match status" value="1"/>
</dbReference>
<accession>A0ABT9H497</accession>
<dbReference type="InterPro" id="IPR013766">
    <property type="entry name" value="Thioredoxin_domain"/>
</dbReference>
<dbReference type="CDD" id="cd03023">
    <property type="entry name" value="DsbA_Com1_like"/>
    <property type="match status" value="1"/>
</dbReference>
<evidence type="ECO:0000256" key="4">
    <source>
        <dbReference type="ARBA" id="ARBA00023284"/>
    </source>
</evidence>
<evidence type="ECO:0000313" key="7">
    <source>
        <dbReference type="Proteomes" id="UP001235664"/>
    </source>
</evidence>
<keyword evidence="1" id="KW-0732">Signal</keyword>
<proteinExistence type="predicted"/>
<dbReference type="Gene3D" id="3.40.30.10">
    <property type="entry name" value="Glutaredoxin"/>
    <property type="match status" value="1"/>
</dbReference>
<protein>
    <submittedName>
        <fullName evidence="6">DsbA family protein</fullName>
    </submittedName>
</protein>
<dbReference type="EMBL" id="JAVAIL010000001">
    <property type="protein sequence ID" value="MDP4538136.1"/>
    <property type="molecule type" value="Genomic_DNA"/>
</dbReference>
<keyword evidence="7" id="KW-1185">Reference proteome</keyword>
<evidence type="ECO:0000256" key="3">
    <source>
        <dbReference type="ARBA" id="ARBA00023157"/>
    </source>
</evidence>
<dbReference type="Proteomes" id="UP001235664">
    <property type="component" value="Unassembled WGS sequence"/>
</dbReference>
<evidence type="ECO:0000259" key="5">
    <source>
        <dbReference type="PROSITE" id="PS51352"/>
    </source>
</evidence>
<dbReference type="PANTHER" id="PTHR13887">
    <property type="entry name" value="GLUTATHIONE S-TRANSFERASE KAPPA"/>
    <property type="match status" value="1"/>
</dbReference>
<dbReference type="PANTHER" id="PTHR13887:SF14">
    <property type="entry name" value="DISULFIDE BOND FORMATION PROTEIN D"/>
    <property type="match status" value="1"/>
</dbReference>
<feature type="domain" description="Thioredoxin" evidence="5">
    <location>
        <begin position="41"/>
        <end position="229"/>
    </location>
</feature>
<gene>
    <name evidence="6" type="ORF">Q9K01_00650</name>
</gene>
<keyword evidence="4" id="KW-0676">Redox-active center</keyword>
<comment type="caution">
    <text evidence="6">The sequence shown here is derived from an EMBL/GenBank/DDBJ whole genome shotgun (WGS) entry which is preliminary data.</text>
</comment>
<keyword evidence="3" id="KW-1015">Disulfide bond</keyword>
<dbReference type="PROSITE" id="PS51352">
    <property type="entry name" value="THIOREDOXIN_2"/>
    <property type="match status" value="1"/>
</dbReference>
<evidence type="ECO:0000256" key="2">
    <source>
        <dbReference type="ARBA" id="ARBA00023002"/>
    </source>
</evidence>
<sequence>MKTHLLTALLALVFGFAGAALWSLSGLGNPQLRDFLVANPEVLPEMAQALQQRESEGRLAEVADEVAAPFPGAVLGNPEGSRTLVKFTDYACTYCRAAEADVQRLIAEDPELRVVVREWPIFDGSEEAARMALAAAEQGKYSQFYTAMFALGPPSPATVEAAALEAGLDLAQARQFAGTEGVTRELAQNMALAQQLGFTGTPSWVTGSQVLQGAVGYEALAEAVAADDPA</sequence>
<reference evidence="6 7" key="1">
    <citation type="submission" date="2023-08" db="EMBL/GenBank/DDBJ databases">
        <title>genomic of DY56.</title>
        <authorList>
            <person name="Wang Y."/>
        </authorList>
    </citation>
    <scope>NUCLEOTIDE SEQUENCE [LARGE SCALE GENOMIC DNA]</scope>
    <source>
        <strain evidence="6 7">DY56-A-20</strain>
    </source>
</reference>